<protein>
    <submittedName>
        <fullName evidence="1">Uncharacterized protein</fullName>
    </submittedName>
</protein>
<dbReference type="Proteomes" id="UP000509222">
    <property type="component" value="Chromosome"/>
</dbReference>
<keyword evidence="2" id="KW-1185">Reference proteome</keyword>
<sequence length="254" mass="30081">MKHIFAFESIEEYKKHESLIQRFSDRLNGYQEILEENFALTEAPKAIVWTSAELATPIFSEIPIPAFTNKDTIYITPDLTAWRKLMIEQLDEKDLPHIQHFYENFSENLLFTILAHELTHHSDLFIDEFDEERVDSIWFEEGMCEYLPKKLLLSDSEFNAITAVETELVDVFNEEYGLRSLDEFGSASYKGSLSSIMFDYWRSFLAIKFLVEERYQNDVRLVFEDYRKWHDGGRKTSLSSYFNIEQMIEKIDAR</sequence>
<gene>
    <name evidence="1" type="ORF">HF394_16080</name>
</gene>
<evidence type="ECO:0000313" key="2">
    <source>
        <dbReference type="Proteomes" id="UP000509222"/>
    </source>
</evidence>
<name>A0A7H8QHK3_9BACL</name>
<dbReference type="RefSeq" id="WP_176295189.1">
    <property type="nucleotide sequence ID" value="NZ_CP051177.1"/>
</dbReference>
<organism evidence="1 2">
    <name type="scientific">Planococcus glaciei</name>
    <dbReference type="NCBI Taxonomy" id="459472"/>
    <lineage>
        <taxon>Bacteria</taxon>
        <taxon>Bacillati</taxon>
        <taxon>Bacillota</taxon>
        <taxon>Bacilli</taxon>
        <taxon>Bacillales</taxon>
        <taxon>Caryophanaceae</taxon>
        <taxon>Planococcus</taxon>
    </lineage>
</organism>
<proteinExistence type="predicted"/>
<dbReference type="EMBL" id="CP051177">
    <property type="protein sequence ID" value="QKX52733.1"/>
    <property type="molecule type" value="Genomic_DNA"/>
</dbReference>
<reference evidence="2" key="1">
    <citation type="submission" date="2020-06" db="EMBL/GenBank/DDBJ databases">
        <title>Isolation of Planomicrobium glaciei.</title>
        <authorList>
            <person name="Malisova L."/>
            <person name="Safrankova R."/>
            <person name="Jakubu V."/>
            <person name="Spanelova P."/>
        </authorList>
    </citation>
    <scope>NUCLEOTIDE SEQUENCE [LARGE SCALE GENOMIC DNA]</scope>
    <source>
        <strain evidence="2">NRL-ATB46093</strain>
    </source>
</reference>
<evidence type="ECO:0000313" key="1">
    <source>
        <dbReference type="EMBL" id="QKX52733.1"/>
    </source>
</evidence>
<accession>A0A7H8QHK3</accession>
<dbReference type="AlphaFoldDB" id="A0A7H8QHK3"/>